<gene>
    <name evidence="13" type="ORF">H696_02454</name>
</gene>
<dbReference type="AlphaFoldDB" id="A0A058ZAR5"/>
<dbReference type="GO" id="GO:0034511">
    <property type="term" value="F:U3 snoRNA binding"/>
    <property type="evidence" value="ECO:0007669"/>
    <property type="project" value="TreeGrafter"/>
</dbReference>
<dbReference type="eggNOG" id="KOG1951">
    <property type="taxonomic scope" value="Eukaryota"/>
</dbReference>
<keyword evidence="7" id="KW-0342">GTP-binding</keyword>
<feature type="compositionally biased region" description="Basic and acidic residues" evidence="11">
    <location>
        <begin position="1165"/>
        <end position="1176"/>
    </location>
</feature>
<dbReference type="InterPro" id="IPR037875">
    <property type="entry name" value="Bms1_N"/>
</dbReference>
<dbReference type="OrthoDB" id="10260897at2759"/>
<evidence type="ECO:0000256" key="3">
    <source>
        <dbReference type="ARBA" id="ARBA00022553"/>
    </source>
</evidence>
<evidence type="ECO:0000256" key="4">
    <source>
        <dbReference type="ARBA" id="ARBA00022741"/>
    </source>
</evidence>
<evidence type="ECO:0000259" key="12">
    <source>
        <dbReference type="PROSITE" id="PS51714"/>
    </source>
</evidence>
<dbReference type="GO" id="GO:0005524">
    <property type="term" value="F:ATP binding"/>
    <property type="evidence" value="ECO:0007669"/>
    <property type="project" value="UniProtKB-KW"/>
</dbReference>
<feature type="compositionally biased region" description="Basic residues" evidence="11">
    <location>
        <begin position="7"/>
        <end position="19"/>
    </location>
</feature>
<feature type="region of interest" description="Disordered" evidence="11">
    <location>
        <begin position="602"/>
        <end position="630"/>
    </location>
</feature>
<feature type="compositionally biased region" description="Low complexity" evidence="11">
    <location>
        <begin position="671"/>
        <end position="680"/>
    </location>
</feature>
<dbReference type="InterPro" id="IPR030387">
    <property type="entry name" value="G_Bms1/Tsr1_dom"/>
</dbReference>
<sequence>MADSQTHKQHNVRLAKKKQQKVDRLAANSGGTAIPERPTKRDKDAPRDIEAERRRNPKAFIAASGRSMMRAQQHKMEKAERRMHAPMASRTAGLSAAEAPPVMIGVVGPPGVGKTTLIKSLVKKYTKQNLREVNGPITVVSGKSRRLTFFECGNDMNSMIDCAKTADLVLLMVDASFGFEMETFEFLNLCQTHGFPRIMGVLTHLDGFADDKSLRKHKKRLKQRFWTEIYEGAKLFYLSGLLNGRYPKMEVNNLSRFISVMKFRPLIWRNSHSHVVADRMEDITQPHLIERDVHCDRTVALYGYVRGTNLKSHQKVHLPGVGDFAIKEVSALEDPCPLPDKVAKRLDQKHKLIYAPMSDIGEITYDRDSVYVEVPGVYQRKSDGSGLEVDMERSEGDQMVISLQDSKHTLADKLEESELQIFQDSAPVLASEARAKFALDKAAPRVRRRALFEDGTNSSFNDTISDGEDDDDEDEDDEENFDEDEDIDEETHQKRIRRANVTGALDEEDGDDGQLAFADTDSELDEQEDESDDASDGNDDDDGDDDDEPDLADFVYNPDRMDLDAGIADASETKWRANIDSLAERMQVNRRVNLQKLVYGDGAEEDAGSAGKPDADGFRKVRSSTSSQLAHMDDGAKLNLHLGGDVADADLWEDPDFLASLRSRFITGDTGAEGAAAGAGSDDDATGDFEDLEDEDGSGGGGASAAGAGDSILSDDEGGDEPTEEELQRKKELLKQRFIDEYESRGAGAEDKEETDFDRQKKAIEQQQQFNRQEFEDIAPEMRAQFIGYQPGQYVRIVLEGLPCEFVQHFDPRYLIVVGALLPGEDTVGFIQIRLKKHRWYKKILKNQDPLVLSVGWRRFQATPLLSIKDDGQRNRMLKYTPEHMHCNATFYAPIIPPNTGVCAFVNLSNSVPGFRVSATGVVLELDKAFTIIKKLKLTGEPYEIFKNTAFIRGMFNSSLEVARFEGAKIRTVSGIRGHIKKALLKPEGCFRATFEDRVLRSDIVFLRAWVPVEAKNAYFPITNLLQKDKAKWEGMRTVSMLRRERNLQAPKLAQSKYEKVERQKRVFAPLRVPASLQASLPFSAKPKDMARQTSASAETRRAVIMTADERKAHHLIQQIATLKNEKLAIRQEQRERRNAERRKKMDKEEAERLSKQKNTRKRFFSKEQMKSGDSKAKRRKSGGGDD</sequence>
<organism evidence="13">
    <name type="scientific">Fonticula alba</name>
    <name type="common">Slime mold</name>
    <dbReference type="NCBI Taxonomy" id="691883"/>
    <lineage>
        <taxon>Eukaryota</taxon>
        <taxon>Rotosphaerida</taxon>
        <taxon>Fonticulaceae</taxon>
        <taxon>Fonticula</taxon>
    </lineage>
</organism>
<dbReference type="EMBL" id="KB932203">
    <property type="protein sequence ID" value="KCV71510.1"/>
    <property type="molecule type" value="Genomic_DNA"/>
</dbReference>
<feature type="compositionally biased region" description="Acidic residues" evidence="11">
    <location>
        <begin position="520"/>
        <end position="551"/>
    </location>
</feature>
<proteinExistence type="inferred from homology"/>
<feature type="region of interest" description="Disordered" evidence="11">
    <location>
        <begin position="671"/>
        <end position="728"/>
    </location>
</feature>
<feature type="compositionally biased region" description="Basic and acidic residues" evidence="11">
    <location>
        <begin position="37"/>
        <end position="54"/>
    </location>
</feature>
<dbReference type="OMA" id="KLHVPMV"/>
<name>A0A058ZAR5_FONAL</name>
<dbReference type="GO" id="GO:0005654">
    <property type="term" value="C:nucleoplasm"/>
    <property type="evidence" value="ECO:0007669"/>
    <property type="project" value="UniProtKB-ARBA"/>
</dbReference>
<dbReference type="FunFam" id="3.40.50.300:FF:000105">
    <property type="entry name" value="BMS1 ribosome biogenesis factor"/>
    <property type="match status" value="1"/>
</dbReference>
<dbReference type="GO" id="GO:0000462">
    <property type="term" value="P:maturation of SSU-rRNA from tricistronic rRNA transcript (SSU-rRNA, 5.8S rRNA, LSU-rRNA)"/>
    <property type="evidence" value="ECO:0007669"/>
    <property type="project" value="TreeGrafter"/>
</dbReference>
<comment type="catalytic activity">
    <reaction evidence="9">
        <text>GTP + H2O = GDP + phosphate + H(+)</text>
        <dbReference type="Rhea" id="RHEA:19669"/>
        <dbReference type="ChEBI" id="CHEBI:15377"/>
        <dbReference type="ChEBI" id="CHEBI:15378"/>
        <dbReference type="ChEBI" id="CHEBI:37565"/>
        <dbReference type="ChEBI" id="CHEBI:43474"/>
        <dbReference type="ChEBI" id="CHEBI:58189"/>
    </reaction>
    <physiologicalReaction direction="left-to-right" evidence="9">
        <dbReference type="Rhea" id="RHEA:19670"/>
    </physiologicalReaction>
</comment>
<dbReference type="STRING" id="691883.A0A058ZAR5"/>
<dbReference type="PANTHER" id="PTHR12858:SF2">
    <property type="entry name" value="RIBOSOME BIOGENESIS PROTEIN BMS1 HOMOLOG"/>
    <property type="match status" value="1"/>
</dbReference>
<dbReference type="SUPFAM" id="SSF52540">
    <property type="entry name" value="P-loop containing nucleoside triphosphate hydrolases"/>
    <property type="match status" value="2"/>
</dbReference>
<dbReference type="InterPro" id="IPR003959">
    <property type="entry name" value="ATPase_AAA_core"/>
</dbReference>
<keyword evidence="8" id="KW-0539">Nucleus</keyword>
<keyword evidence="4" id="KW-0547">Nucleotide-binding</keyword>
<keyword evidence="14" id="KW-1185">Reference proteome</keyword>
<protein>
    <recommendedName>
        <fullName evidence="12">Bms1-type G domain-containing protein</fullName>
    </recommendedName>
</protein>
<dbReference type="GO" id="GO:0016887">
    <property type="term" value="F:ATP hydrolysis activity"/>
    <property type="evidence" value="ECO:0007669"/>
    <property type="project" value="InterPro"/>
</dbReference>
<feature type="compositionally biased region" description="Basic and acidic residues" evidence="11">
    <location>
        <begin position="1131"/>
        <end position="1155"/>
    </location>
</feature>
<dbReference type="GO" id="GO:0032040">
    <property type="term" value="C:small-subunit processome"/>
    <property type="evidence" value="ECO:0007669"/>
    <property type="project" value="UniProtKB-ARBA"/>
</dbReference>
<feature type="region of interest" description="Disordered" evidence="11">
    <location>
        <begin position="1131"/>
        <end position="1187"/>
    </location>
</feature>
<dbReference type="Pfam" id="PF08142">
    <property type="entry name" value="AARP2CN"/>
    <property type="match status" value="1"/>
</dbReference>
<evidence type="ECO:0000256" key="5">
    <source>
        <dbReference type="ARBA" id="ARBA00022801"/>
    </source>
</evidence>
<accession>A0A058ZAR5</accession>
<dbReference type="Proteomes" id="UP000030693">
    <property type="component" value="Unassembled WGS sequence"/>
</dbReference>
<feature type="region of interest" description="Disordered" evidence="11">
    <location>
        <begin position="454"/>
        <end position="559"/>
    </location>
</feature>
<dbReference type="PROSITE" id="PS51714">
    <property type="entry name" value="G_BMS1"/>
    <property type="match status" value="1"/>
</dbReference>
<dbReference type="Gene3D" id="3.40.50.300">
    <property type="entry name" value="P-loop containing nucleotide triphosphate hydrolases"/>
    <property type="match status" value="1"/>
</dbReference>
<evidence type="ECO:0000313" key="14">
    <source>
        <dbReference type="Proteomes" id="UP000030693"/>
    </source>
</evidence>
<dbReference type="SMART" id="SM00785">
    <property type="entry name" value="AARP2CN"/>
    <property type="match status" value="1"/>
</dbReference>
<dbReference type="PANTHER" id="PTHR12858">
    <property type="entry name" value="RIBOSOME BIOGENESIS PROTEIN"/>
    <property type="match status" value="1"/>
</dbReference>
<dbReference type="SMART" id="SM01362">
    <property type="entry name" value="DUF663"/>
    <property type="match status" value="1"/>
</dbReference>
<dbReference type="RefSeq" id="XP_009494633.1">
    <property type="nucleotide sequence ID" value="XM_009496358.1"/>
</dbReference>
<feature type="domain" description="Bms1-type G" evidence="12">
    <location>
        <begin position="100"/>
        <end position="264"/>
    </location>
</feature>
<evidence type="ECO:0000256" key="1">
    <source>
        <dbReference type="ARBA" id="ARBA00004604"/>
    </source>
</evidence>
<evidence type="ECO:0000313" key="13">
    <source>
        <dbReference type="EMBL" id="KCV71510.1"/>
    </source>
</evidence>
<keyword evidence="2" id="KW-0690">Ribosome biogenesis</keyword>
<feature type="compositionally biased region" description="Basic residues" evidence="11">
    <location>
        <begin position="1177"/>
        <end position="1187"/>
    </location>
</feature>
<dbReference type="GO" id="GO:0003924">
    <property type="term" value="F:GTPase activity"/>
    <property type="evidence" value="ECO:0007669"/>
    <property type="project" value="TreeGrafter"/>
</dbReference>
<evidence type="ECO:0000256" key="11">
    <source>
        <dbReference type="SAM" id="MobiDB-lite"/>
    </source>
</evidence>
<dbReference type="Pfam" id="PF04950">
    <property type="entry name" value="RIBIOP_C"/>
    <property type="match status" value="1"/>
</dbReference>
<dbReference type="GO" id="GO:0000479">
    <property type="term" value="P:endonucleolytic cleavage of tricistronic rRNA transcript (SSU-rRNA, 5.8S rRNA, LSU-rRNA)"/>
    <property type="evidence" value="ECO:0007669"/>
    <property type="project" value="TreeGrafter"/>
</dbReference>
<dbReference type="GO" id="GO:0030686">
    <property type="term" value="C:90S preribosome"/>
    <property type="evidence" value="ECO:0007669"/>
    <property type="project" value="TreeGrafter"/>
</dbReference>
<evidence type="ECO:0000256" key="9">
    <source>
        <dbReference type="ARBA" id="ARBA00049117"/>
    </source>
</evidence>
<dbReference type="InterPro" id="IPR007034">
    <property type="entry name" value="BMS1_TSR1_C"/>
</dbReference>
<comment type="similarity">
    <text evidence="10">Belongs to the TRAFAC class translation factor GTPase superfamily. Bms1-like GTPase family. BMS1 subfamily.</text>
</comment>
<feature type="compositionally biased region" description="Acidic residues" evidence="11">
    <location>
        <begin position="465"/>
        <end position="489"/>
    </location>
</feature>
<evidence type="ECO:0000256" key="8">
    <source>
        <dbReference type="ARBA" id="ARBA00023242"/>
    </source>
</evidence>
<dbReference type="GO" id="GO:0005525">
    <property type="term" value="F:GTP binding"/>
    <property type="evidence" value="ECO:0007669"/>
    <property type="project" value="UniProtKB-KW"/>
</dbReference>
<feature type="compositionally biased region" description="Acidic residues" evidence="11">
    <location>
        <begin position="681"/>
        <end position="697"/>
    </location>
</feature>
<dbReference type="InterPro" id="IPR027417">
    <property type="entry name" value="P-loop_NTPase"/>
</dbReference>
<evidence type="ECO:0000256" key="2">
    <source>
        <dbReference type="ARBA" id="ARBA00022517"/>
    </source>
</evidence>
<evidence type="ECO:0000256" key="7">
    <source>
        <dbReference type="ARBA" id="ARBA00023134"/>
    </source>
</evidence>
<comment type="subcellular location">
    <subcellularLocation>
        <location evidence="1">Nucleus</location>
        <location evidence="1">Nucleolus</location>
    </subcellularLocation>
</comment>
<dbReference type="CDD" id="cd01882">
    <property type="entry name" value="BMS1"/>
    <property type="match status" value="1"/>
</dbReference>
<reference evidence="13" key="1">
    <citation type="submission" date="2013-04" db="EMBL/GenBank/DDBJ databases">
        <title>The Genome Sequence of Fonticula alba ATCC 38817.</title>
        <authorList>
            <consortium name="The Broad Institute Genomics Platform"/>
            <person name="Russ C."/>
            <person name="Cuomo C."/>
            <person name="Burger G."/>
            <person name="Gray M.W."/>
            <person name="Holland P.W.H."/>
            <person name="King N."/>
            <person name="Lang F.B.F."/>
            <person name="Roger A.J."/>
            <person name="Ruiz-Trillo I."/>
            <person name="Brown M."/>
            <person name="Walker B."/>
            <person name="Young S."/>
            <person name="Zeng Q."/>
            <person name="Gargeya S."/>
            <person name="Fitzgerald M."/>
            <person name="Haas B."/>
            <person name="Abouelleil A."/>
            <person name="Allen A.W."/>
            <person name="Alvarado L."/>
            <person name="Arachchi H.M."/>
            <person name="Berlin A.M."/>
            <person name="Chapman S.B."/>
            <person name="Gainer-Dewar J."/>
            <person name="Goldberg J."/>
            <person name="Griggs A."/>
            <person name="Gujja S."/>
            <person name="Hansen M."/>
            <person name="Howarth C."/>
            <person name="Imamovic A."/>
            <person name="Ireland A."/>
            <person name="Larimer J."/>
            <person name="McCowan C."/>
            <person name="Murphy C."/>
            <person name="Pearson M."/>
            <person name="Poon T.W."/>
            <person name="Priest M."/>
            <person name="Roberts A."/>
            <person name="Saif S."/>
            <person name="Shea T."/>
            <person name="Sisk P."/>
            <person name="Sykes S."/>
            <person name="Wortman J."/>
            <person name="Nusbaum C."/>
            <person name="Birren B."/>
        </authorList>
    </citation>
    <scope>NUCLEOTIDE SEQUENCE [LARGE SCALE GENOMIC DNA]</scope>
    <source>
        <strain evidence="13">ATCC 38817</strain>
    </source>
</reference>
<feature type="compositionally biased region" description="Polar residues" evidence="11">
    <location>
        <begin position="455"/>
        <end position="464"/>
    </location>
</feature>
<evidence type="ECO:0000256" key="10">
    <source>
        <dbReference type="ARBA" id="ARBA00061391"/>
    </source>
</evidence>
<dbReference type="Pfam" id="PF00004">
    <property type="entry name" value="AAA"/>
    <property type="match status" value="1"/>
</dbReference>
<dbReference type="GeneID" id="20527179"/>
<dbReference type="InterPro" id="IPR039761">
    <property type="entry name" value="Bms1/Tsr1"/>
</dbReference>
<keyword evidence="3" id="KW-0597">Phosphoprotein</keyword>
<keyword evidence="6" id="KW-0067">ATP-binding</keyword>
<feature type="compositionally biased region" description="Acidic residues" evidence="11">
    <location>
        <begin position="713"/>
        <end position="725"/>
    </location>
</feature>
<evidence type="ECO:0000256" key="6">
    <source>
        <dbReference type="ARBA" id="ARBA00022840"/>
    </source>
</evidence>
<keyword evidence="5" id="KW-0378">Hydrolase</keyword>
<feature type="region of interest" description="Disordered" evidence="11">
    <location>
        <begin position="1"/>
        <end position="56"/>
    </location>
</feature>
<dbReference type="InterPro" id="IPR012948">
    <property type="entry name" value="AARP2CN"/>
</dbReference>